<evidence type="ECO:0000313" key="4">
    <source>
        <dbReference type="Proteomes" id="UP000002630"/>
    </source>
</evidence>
<dbReference type="AlphaFoldDB" id="D8LJL7"/>
<keyword evidence="4" id="KW-1185">Reference proteome</keyword>
<keyword evidence="3" id="KW-0489">Methyltransferase</keyword>
<dbReference type="EMBL" id="FN648442">
    <property type="protein sequence ID" value="CBN77044.1"/>
    <property type="molecule type" value="Genomic_DNA"/>
</dbReference>
<dbReference type="InterPro" id="IPR013216">
    <property type="entry name" value="Methyltransf_11"/>
</dbReference>
<evidence type="ECO:0000313" key="3">
    <source>
        <dbReference type="EMBL" id="CBN77044.1"/>
    </source>
</evidence>
<evidence type="ECO:0000256" key="1">
    <source>
        <dbReference type="SAM" id="MobiDB-lite"/>
    </source>
</evidence>
<reference evidence="3 4" key="1">
    <citation type="journal article" date="2010" name="Nature">
        <title>The Ectocarpus genome and the independent evolution of multicellularity in brown algae.</title>
        <authorList>
            <person name="Cock J.M."/>
            <person name="Sterck L."/>
            <person name="Rouze P."/>
            <person name="Scornet D."/>
            <person name="Allen A.E."/>
            <person name="Amoutzias G."/>
            <person name="Anthouard V."/>
            <person name="Artiguenave F."/>
            <person name="Aury J.M."/>
            <person name="Badger J.H."/>
            <person name="Beszteri B."/>
            <person name="Billiau K."/>
            <person name="Bonnet E."/>
            <person name="Bothwell J.H."/>
            <person name="Bowler C."/>
            <person name="Boyen C."/>
            <person name="Brownlee C."/>
            <person name="Carrano C.J."/>
            <person name="Charrier B."/>
            <person name="Cho G.Y."/>
            <person name="Coelho S.M."/>
            <person name="Collen J."/>
            <person name="Corre E."/>
            <person name="Da Silva C."/>
            <person name="Delage L."/>
            <person name="Delaroque N."/>
            <person name="Dittami S.M."/>
            <person name="Doulbeau S."/>
            <person name="Elias M."/>
            <person name="Farnham G."/>
            <person name="Gachon C.M."/>
            <person name="Gschloessl B."/>
            <person name="Heesch S."/>
            <person name="Jabbari K."/>
            <person name="Jubin C."/>
            <person name="Kawai H."/>
            <person name="Kimura K."/>
            <person name="Kloareg B."/>
            <person name="Kupper F.C."/>
            <person name="Lang D."/>
            <person name="Le Bail A."/>
            <person name="Leblanc C."/>
            <person name="Lerouge P."/>
            <person name="Lohr M."/>
            <person name="Lopez P.J."/>
            <person name="Martens C."/>
            <person name="Maumus F."/>
            <person name="Michel G."/>
            <person name="Miranda-Saavedra D."/>
            <person name="Morales J."/>
            <person name="Moreau H."/>
            <person name="Motomura T."/>
            <person name="Nagasato C."/>
            <person name="Napoli C.A."/>
            <person name="Nelson D.R."/>
            <person name="Nyvall-Collen P."/>
            <person name="Peters A.F."/>
            <person name="Pommier C."/>
            <person name="Potin P."/>
            <person name="Poulain J."/>
            <person name="Quesneville H."/>
            <person name="Read B."/>
            <person name="Rensing S.A."/>
            <person name="Ritter A."/>
            <person name="Rousvoal S."/>
            <person name="Samanta M."/>
            <person name="Samson G."/>
            <person name="Schroeder D.C."/>
            <person name="Segurens B."/>
            <person name="Strittmatter M."/>
            <person name="Tonon T."/>
            <person name="Tregear J.W."/>
            <person name="Valentin K."/>
            <person name="von Dassow P."/>
            <person name="Yamagishi T."/>
            <person name="Van de Peer Y."/>
            <person name="Wincker P."/>
        </authorList>
    </citation>
    <scope>NUCLEOTIDE SEQUENCE [LARGE SCALE GENOMIC DNA]</scope>
    <source>
        <strain evidence="4">Ec32 / CCAP1310/4</strain>
    </source>
</reference>
<dbReference type="PANTHER" id="PTHR43036:SF2">
    <property type="entry name" value="OS04G0481300 PROTEIN"/>
    <property type="match status" value="1"/>
</dbReference>
<organism evidence="3 4">
    <name type="scientific">Ectocarpus siliculosus</name>
    <name type="common">Brown alga</name>
    <name type="synonym">Conferva siliculosa</name>
    <dbReference type="NCBI Taxonomy" id="2880"/>
    <lineage>
        <taxon>Eukaryota</taxon>
        <taxon>Sar</taxon>
        <taxon>Stramenopiles</taxon>
        <taxon>Ochrophyta</taxon>
        <taxon>PX clade</taxon>
        <taxon>Phaeophyceae</taxon>
        <taxon>Ectocarpales</taxon>
        <taxon>Ectocarpaceae</taxon>
        <taxon>Ectocarpus</taxon>
    </lineage>
</organism>
<name>D8LJL7_ECTSI</name>
<dbReference type="InParanoid" id="D8LJL7"/>
<dbReference type="CDD" id="cd02440">
    <property type="entry name" value="AdoMet_MTases"/>
    <property type="match status" value="1"/>
</dbReference>
<dbReference type="OMA" id="DMMSSWV"/>
<feature type="region of interest" description="Disordered" evidence="1">
    <location>
        <begin position="59"/>
        <end position="83"/>
    </location>
</feature>
<dbReference type="STRING" id="2880.D8LJL7"/>
<dbReference type="Gene3D" id="3.40.50.150">
    <property type="entry name" value="Vaccinia Virus protein VP39"/>
    <property type="match status" value="1"/>
</dbReference>
<accession>D8LJL7</accession>
<proteinExistence type="predicted"/>
<dbReference type="SUPFAM" id="SSF53335">
    <property type="entry name" value="S-adenosyl-L-methionine-dependent methyltransferases"/>
    <property type="match status" value="1"/>
</dbReference>
<dbReference type="OrthoDB" id="2013972at2759"/>
<keyword evidence="3" id="KW-0808">Transferase</keyword>
<dbReference type="eggNOG" id="KOG1269">
    <property type="taxonomic scope" value="Eukaryota"/>
</dbReference>
<dbReference type="PANTHER" id="PTHR43036">
    <property type="entry name" value="OSJNBB0011N17.9 PROTEIN"/>
    <property type="match status" value="1"/>
</dbReference>
<dbReference type="Proteomes" id="UP000002630">
    <property type="component" value="Linkage Group LG12"/>
</dbReference>
<feature type="domain" description="Methyltransferase type 11" evidence="2">
    <location>
        <begin position="181"/>
        <end position="228"/>
    </location>
</feature>
<dbReference type="InterPro" id="IPR029063">
    <property type="entry name" value="SAM-dependent_MTases_sf"/>
</dbReference>
<dbReference type="GO" id="GO:0008757">
    <property type="term" value="F:S-adenosylmethionine-dependent methyltransferase activity"/>
    <property type="evidence" value="ECO:0007669"/>
    <property type="project" value="InterPro"/>
</dbReference>
<feature type="compositionally biased region" description="Polar residues" evidence="1">
    <location>
        <begin position="59"/>
        <end position="80"/>
    </location>
</feature>
<protein>
    <submittedName>
        <fullName evidence="3">SAM-dependent methyltransferases</fullName>
    </submittedName>
</protein>
<gene>
    <name evidence="3" type="ORF">Esi_0026_0098</name>
</gene>
<evidence type="ECO:0000259" key="2">
    <source>
        <dbReference type="Pfam" id="PF08241"/>
    </source>
</evidence>
<dbReference type="GO" id="GO:0032259">
    <property type="term" value="P:methylation"/>
    <property type="evidence" value="ECO:0007669"/>
    <property type="project" value="UniProtKB-KW"/>
</dbReference>
<dbReference type="Pfam" id="PF08241">
    <property type="entry name" value="Methyltransf_11"/>
    <property type="match status" value="1"/>
</dbReference>
<dbReference type="EMBL" id="FN649737">
    <property type="protein sequence ID" value="CBN77044.1"/>
    <property type="molecule type" value="Genomic_DNA"/>
</dbReference>
<sequence>MSFRPLFKFSILPQDKTMKRPAPSTVPAMFASAVAAGALMPGTLAFVASPNVIITGTHQRLPSRLGQPSTSRHDSLSMSASPGAKNLVLNEGERTKLNDGPDGLFYGYPRICYHVDEGFLKHLTELYRERIPAGGAVLDMMSSWVSHLPPEVTYERVDGHGMNLEELGRNPRLDTKRVWDLNAEPRLPFEDATYDAVVCTVSVQYLQQPEAVFADVCRVLKPGGVAIFSFSNRMFSDKAIKGWINRTAKGRARLVSNYFNAAGGFGPPEVVEREASDSAGFFEGFADMFGMVGRGDPFCAVVATKEG</sequence>